<dbReference type="InterPro" id="IPR001567">
    <property type="entry name" value="Pept_M3A_M3B_dom"/>
</dbReference>
<evidence type="ECO:0000256" key="4">
    <source>
        <dbReference type="ARBA" id="ARBA00022723"/>
    </source>
</evidence>
<dbReference type="EMBL" id="GL883009">
    <property type="protein sequence ID" value="EGG22394.1"/>
    <property type="molecule type" value="Genomic_DNA"/>
</dbReference>
<protein>
    <submittedName>
        <fullName evidence="12">Peptidase M3A and M3B domain-containing protein</fullName>
    </submittedName>
</protein>
<comment type="subcellular location">
    <subcellularLocation>
        <location evidence="1">Mitochondrion</location>
    </subcellularLocation>
</comment>
<sequence length="768" mass="87944">MFRLLTRTTNQCININKNNIITNSNASCITTTTTTLSARGIRGGQVKTITTSTPITKETTSLSSLATNYFSRFYNNASNNNASSVDQQQTLTSGDYTVSEPLLNNELSSSSNIYNNSSLYNTADNIGLFGIKELKTPTGWLDLYDRCHERGREILDRLNHTKVTDKDNLQHLSETCYLIDGLSQTICELMDPAELCRNVMYGTKHGDAADEVFNKMSLFVHELNSNQSMYDLFKAIYQHPEHRNLPPAHRVFVSDMMNESEINGIHLPDECRKQVIDLKNMIAFHGQSYLQESSKLQKNQLPIHNSHYVYVDKNTLKNLPAEYKTHLKRRYNDIRLDSSPFTLSGVMTHVDDPCIRKQVYQNNIDYHLESFINLRDQLAKKLKYPSYSAYHLSSKLIESPEKATNFLNNLSKETEEQSDMELNLLQSYKCKMEYTGDPIYQWDYQYYTNLIKNIQSQEKCIPTSTELAEYFTLENVVEGFNTIVQRLFGLRLAEVPMSNGESWHPEVIKLGLFSKTEGELGHFYLDPWYRPDKLTTGAANFVLHLGYRRANFNQLTYEIPLMQDYHSPLVAIICSFLKVNQPSPTPGVVYNHRKSQLGLADVQVLFHEFGHCIHSLLSRTDFQHLAGTRGPTDFAEIPSTLMENFVTDYRILSTFAHHHQSGRPISESIVNSYNERSNLFKAIETQNQITMAMLDLTLHGKHPLNQKAGDILSELNVKYSKIPGAIGQPFVQNFSHLYYYGSCYYSYLLSTHYSKRIWKQFFGAGGDV</sequence>
<dbReference type="Gene3D" id="1.10.1370.10">
    <property type="entry name" value="Neurolysin, domain 3"/>
    <property type="match status" value="1"/>
</dbReference>
<keyword evidence="13" id="KW-1185">Reference proteome</keyword>
<evidence type="ECO:0000256" key="5">
    <source>
        <dbReference type="ARBA" id="ARBA00022801"/>
    </source>
</evidence>
<evidence type="ECO:0000313" key="13">
    <source>
        <dbReference type="Proteomes" id="UP000007797"/>
    </source>
</evidence>
<evidence type="ECO:0000256" key="3">
    <source>
        <dbReference type="ARBA" id="ARBA00022670"/>
    </source>
</evidence>
<dbReference type="STRING" id="1054147.F4PPT1"/>
<dbReference type="InterPro" id="IPR045090">
    <property type="entry name" value="Pept_M3A_M3B"/>
</dbReference>
<dbReference type="CDD" id="cd06457">
    <property type="entry name" value="M3A_MIP"/>
    <property type="match status" value="1"/>
</dbReference>
<dbReference type="InterPro" id="IPR033851">
    <property type="entry name" value="M3A_MIP"/>
</dbReference>
<keyword evidence="5 10" id="KW-0378">Hydrolase</keyword>
<reference evidence="13" key="1">
    <citation type="journal article" date="2011" name="Genome Res.">
        <title>Phylogeny-wide analysis of social amoeba genomes highlights ancient origins for complex intercellular communication.</title>
        <authorList>
            <person name="Heidel A.J."/>
            <person name="Lawal H.M."/>
            <person name="Felder M."/>
            <person name="Schilde C."/>
            <person name="Helps N.R."/>
            <person name="Tunggal B."/>
            <person name="Rivero F."/>
            <person name="John U."/>
            <person name="Schleicher M."/>
            <person name="Eichinger L."/>
            <person name="Platzer M."/>
            <person name="Noegel A.A."/>
            <person name="Schaap P."/>
            <person name="Gloeckner G."/>
        </authorList>
    </citation>
    <scope>NUCLEOTIDE SEQUENCE [LARGE SCALE GENOMIC DNA]</scope>
    <source>
        <strain evidence="13">SH3</strain>
    </source>
</reference>
<evidence type="ECO:0000259" key="11">
    <source>
        <dbReference type="Pfam" id="PF01432"/>
    </source>
</evidence>
<dbReference type="GeneID" id="14874403"/>
<name>F4PPT1_CACFS</name>
<organism evidence="12 13">
    <name type="scientific">Cavenderia fasciculata</name>
    <name type="common">Slime mold</name>
    <name type="synonym">Dictyostelium fasciculatum</name>
    <dbReference type="NCBI Taxonomy" id="261658"/>
    <lineage>
        <taxon>Eukaryota</taxon>
        <taxon>Amoebozoa</taxon>
        <taxon>Evosea</taxon>
        <taxon>Eumycetozoa</taxon>
        <taxon>Dictyostelia</taxon>
        <taxon>Acytosteliales</taxon>
        <taxon>Cavenderiaceae</taxon>
        <taxon>Cavenderia</taxon>
    </lineage>
</organism>
<dbReference type="Gene3D" id="3.40.390.10">
    <property type="entry name" value="Collagenase (Catalytic Domain)"/>
    <property type="match status" value="1"/>
</dbReference>
<dbReference type="SUPFAM" id="SSF55486">
    <property type="entry name" value="Metalloproteases ('zincins'), catalytic domain"/>
    <property type="match status" value="1"/>
</dbReference>
<accession>F4PPT1</accession>
<keyword evidence="4 10" id="KW-0479">Metal-binding</keyword>
<comment type="similarity">
    <text evidence="2 10">Belongs to the peptidase M3 family.</text>
</comment>
<keyword evidence="3 10" id="KW-0645">Protease</keyword>
<evidence type="ECO:0000256" key="6">
    <source>
        <dbReference type="ARBA" id="ARBA00022833"/>
    </source>
</evidence>
<evidence type="ECO:0000256" key="8">
    <source>
        <dbReference type="ARBA" id="ARBA00023049"/>
    </source>
</evidence>
<dbReference type="PANTHER" id="PTHR11804">
    <property type="entry name" value="PROTEASE M3 THIMET OLIGOPEPTIDASE-RELATED"/>
    <property type="match status" value="1"/>
</dbReference>
<dbReference type="GO" id="GO:0006627">
    <property type="term" value="P:protein processing involved in protein targeting to mitochondrion"/>
    <property type="evidence" value="ECO:0007669"/>
    <property type="project" value="TreeGrafter"/>
</dbReference>
<keyword evidence="8 10" id="KW-0482">Metalloprotease</keyword>
<keyword evidence="6 10" id="KW-0862">Zinc</keyword>
<dbReference type="InterPro" id="IPR024079">
    <property type="entry name" value="MetalloPept_cat_dom_sf"/>
</dbReference>
<dbReference type="Proteomes" id="UP000007797">
    <property type="component" value="Unassembled WGS sequence"/>
</dbReference>
<dbReference type="AlphaFoldDB" id="F4PPT1"/>
<comment type="cofactor">
    <cofactor evidence="10">
        <name>Zn(2+)</name>
        <dbReference type="ChEBI" id="CHEBI:29105"/>
    </cofactor>
    <text evidence="10">Binds 1 zinc ion.</text>
</comment>
<evidence type="ECO:0000256" key="9">
    <source>
        <dbReference type="ARBA" id="ARBA00023128"/>
    </source>
</evidence>
<evidence type="ECO:0000256" key="1">
    <source>
        <dbReference type="ARBA" id="ARBA00004173"/>
    </source>
</evidence>
<proteinExistence type="inferred from homology"/>
<dbReference type="GO" id="GO:0005739">
    <property type="term" value="C:mitochondrion"/>
    <property type="evidence" value="ECO:0007669"/>
    <property type="project" value="UniProtKB-SubCell"/>
</dbReference>
<dbReference type="GO" id="GO:0046872">
    <property type="term" value="F:metal ion binding"/>
    <property type="evidence" value="ECO:0007669"/>
    <property type="project" value="UniProtKB-UniRule"/>
</dbReference>
<dbReference type="GO" id="GO:0006518">
    <property type="term" value="P:peptide metabolic process"/>
    <property type="evidence" value="ECO:0007669"/>
    <property type="project" value="TreeGrafter"/>
</dbReference>
<keyword evidence="7" id="KW-0809">Transit peptide</keyword>
<dbReference type="InterPro" id="IPR024077">
    <property type="entry name" value="Neurolysin/TOP_dom2"/>
</dbReference>
<dbReference type="RefSeq" id="XP_004360245.1">
    <property type="nucleotide sequence ID" value="XM_004360188.1"/>
</dbReference>
<evidence type="ECO:0000256" key="7">
    <source>
        <dbReference type="ARBA" id="ARBA00022946"/>
    </source>
</evidence>
<dbReference type="OMA" id="ALMFEYM"/>
<dbReference type="GO" id="GO:0004222">
    <property type="term" value="F:metalloendopeptidase activity"/>
    <property type="evidence" value="ECO:0007669"/>
    <property type="project" value="InterPro"/>
</dbReference>
<evidence type="ECO:0000256" key="2">
    <source>
        <dbReference type="ARBA" id="ARBA00006040"/>
    </source>
</evidence>
<dbReference type="OrthoDB" id="17530at2759"/>
<keyword evidence="9" id="KW-0496">Mitochondrion</keyword>
<evidence type="ECO:0000313" key="12">
    <source>
        <dbReference type="EMBL" id="EGG22394.1"/>
    </source>
</evidence>
<evidence type="ECO:0000256" key="10">
    <source>
        <dbReference type="RuleBase" id="RU003435"/>
    </source>
</evidence>
<dbReference type="KEGG" id="dfa:DFA_04512"/>
<dbReference type="PANTHER" id="PTHR11804:SF79">
    <property type="entry name" value="MITOCHONDRIAL INTERMEDIATE PEPTIDASE"/>
    <property type="match status" value="1"/>
</dbReference>
<dbReference type="Pfam" id="PF01432">
    <property type="entry name" value="Peptidase_M3"/>
    <property type="match status" value="1"/>
</dbReference>
<feature type="domain" description="Peptidase M3A/M3B catalytic" evidence="11">
    <location>
        <begin position="355"/>
        <end position="763"/>
    </location>
</feature>
<gene>
    <name evidence="12" type="ORF">DFA_04512</name>
</gene>